<dbReference type="EMBL" id="CP065956">
    <property type="protein sequence ID" value="QSR86751.1"/>
    <property type="molecule type" value="Genomic_DNA"/>
</dbReference>
<protein>
    <submittedName>
        <fullName evidence="1">Uncharacterized protein</fullName>
    </submittedName>
</protein>
<gene>
    <name evidence="1" type="ORF">EM20IM_09850</name>
</gene>
<proteinExistence type="predicted"/>
<evidence type="ECO:0000313" key="2">
    <source>
        <dbReference type="Proteomes" id="UP000663088"/>
    </source>
</evidence>
<accession>A0ABX7PUT1</accession>
<dbReference type="RefSeq" id="WP_206846884.1">
    <property type="nucleotide sequence ID" value="NZ_CP065956.1"/>
</dbReference>
<organism evidence="1 2">
    <name type="scientific">Candidatus Methylacidiphilum infernorum</name>
    <dbReference type="NCBI Taxonomy" id="511746"/>
    <lineage>
        <taxon>Bacteria</taxon>
        <taxon>Pseudomonadati</taxon>
        <taxon>Verrucomicrobiota</taxon>
        <taxon>Methylacidiphilae</taxon>
        <taxon>Methylacidiphilales</taxon>
        <taxon>Methylacidiphilaceae</taxon>
        <taxon>Methylacidiphilum (ex Ratnadevi et al. 2023)</taxon>
    </lineage>
</organism>
<dbReference type="Proteomes" id="UP000663088">
    <property type="component" value="Chromosome"/>
</dbReference>
<name>A0ABX7PUT1_9BACT</name>
<evidence type="ECO:0000313" key="1">
    <source>
        <dbReference type="EMBL" id="QSR86751.1"/>
    </source>
</evidence>
<keyword evidence="2" id="KW-1185">Reference proteome</keyword>
<sequence>MFKLLLNLYWMILLFIPFELKANEPADVEYITGPFEFGSKVWHVLFDNKPVVLLQKQKAADGSLYYILEKFEDPKDPHSAVSYYLKRVQDKIYLLYKEDTHAEQPPPPLINMGIPWDTAVKIEKVNLLHKINAMGMRNTSKWVMENITKHRNIYFYTPEFIEAAKKLKLLPKNYKPPPLLPKDEVELERYLSTKVTPKLVDPQLLGEEDPGMEIKSKDK</sequence>
<reference evidence="1 2" key="1">
    <citation type="submission" date="2020-12" db="EMBL/GenBank/DDBJ databases">
        <authorList>
            <person name="Awala S.I."/>
            <person name="Gwak J.-H."/>
            <person name="Kim S.-J."/>
            <person name="Rhee S.-K."/>
        </authorList>
    </citation>
    <scope>NUCLEOTIDE SEQUENCE [LARGE SCALE GENOMIC DNA]</scope>
    <source>
        <strain evidence="1 2">IT5</strain>
    </source>
</reference>